<comment type="caution">
    <text evidence="6">The sequence shown here is derived from an EMBL/GenBank/DDBJ whole genome shotgun (WGS) entry which is preliminary data.</text>
</comment>
<evidence type="ECO:0000256" key="2">
    <source>
        <dbReference type="ARBA" id="ARBA00022692"/>
    </source>
</evidence>
<accession>A0ABT9NPQ8</accession>
<dbReference type="InterPro" id="IPR019109">
    <property type="entry name" value="MamF_MmsF"/>
</dbReference>
<evidence type="ECO:0000313" key="7">
    <source>
        <dbReference type="Proteomes" id="UP001240447"/>
    </source>
</evidence>
<dbReference type="Proteomes" id="UP001240447">
    <property type="component" value="Unassembled WGS sequence"/>
</dbReference>
<organism evidence="6 7">
    <name type="scientific">Nocardioides massiliensis</name>
    <dbReference type="NCBI Taxonomy" id="1325935"/>
    <lineage>
        <taxon>Bacteria</taxon>
        <taxon>Bacillati</taxon>
        <taxon>Actinomycetota</taxon>
        <taxon>Actinomycetes</taxon>
        <taxon>Propionibacteriales</taxon>
        <taxon>Nocardioidaceae</taxon>
        <taxon>Nocardioides</taxon>
    </lineage>
</organism>
<comment type="subcellular location">
    <subcellularLocation>
        <location evidence="1">Membrane</location>
        <topology evidence="1">Multi-pass membrane protein</topology>
    </subcellularLocation>
</comment>
<sequence>MTYPPGPPYGSPSVGDAPSSEERTWALVSHIGCLVSAWFALGVLCPLLVLLLKSGSPFVRRHAVESLNFQITLLILIVVGVVISVVTLGLGLLVVIPVGGVVALLALIFLIIATARASSGEDYRYPFNIRFIS</sequence>
<keyword evidence="3 5" id="KW-1133">Transmembrane helix</keyword>
<dbReference type="Pfam" id="PF09685">
    <property type="entry name" value="MamF_MmsF"/>
    <property type="match status" value="1"/>
</dbReference>
<evidence type="ECO:0000256" key="4">
    <source>
        <dbReference type="ARBA" id="ARBA00023136"/>
    </source>
</evidence>
<evidence type="ECO:0000256" key="3">
    <source>
        <dbReference type="ARBA" id="ARBA00022989"/>
    </source>
</evidence>
<keyword evidence="7" id="KW-1185">Reference proteome</keyword>
<evidence type="ECO:0000256" key="5">
    <source>
        <dbReference type="SAM" id="Phobius"/>
    </source>
</evidence>
<dbReference type="EMBL" id="JAUSQM010000001">
    <property type="protein sequence ID" value="MDP9822412.1"/>
    <property type="molecule type" value="Genomic_DNA"/>
</dbReference>
<proteinExistence type="predicted"/>
<evidence type="ECO:0000256" key="1">
    <source>
        <dbReference type="ARBA" id="ARBA00004141"/>
    </source>
</evidence>
<evidence type="ECO:0000313" key="6">
    <source>
        <dbReference type="EMBL" id="MDP9822412.1"/>
    </source>
</evidence>
<feature type="transmembrane region" description="Helical" evidence="5">
    <location>
        <begin position="64"/>
        <end position="86"/>
    </location>
</feature>
<name>A0ABT9NPQ8_9ACTN</name>
<reference evidence="6 7" key="1">
    <citation type="submission" date="2023-07" db="EMBL/GenBank/DDBJ databases">
        <title>Sequencing the genomes of 1000 actinobacteria strains.</title>
        <authorList>
            <person name="Klenk H.-P."/>
        </authorList>
    </citation>
    <scope>NUCLEOTIDE SEQUENCE [LARGE SCALE GENOMIC DNA]</scope>
    <source>
        <strain evidence="6 7">GD13</strain>
    </source>
</reference>
<keyword evidence="4 5" id="KW-0472">Membrane</keyword>
<gene>
    <name evidence="6" type="ORF">J2S59_002221</name>
</gene>
<protein>
    <submittedName>
        <fullName evidence="6">Tic20 family protein</fullName>
    </submittedName>
</protein>
<dbReference type="RefSeq" id="WP_220138306.1">
    <property type="nucleotide sequence ID" value="NZ_CCXJ01000099.1"/>
</dbReference>
<keyword evidence="2 5" id="KW-0812">Transmembrane</keyword>
<feature type="transmembrane region" description="Helical" evidence="5">
    <location>
        <begin position="92"/>
        <end position="115"/>
    </location>
</feature>
<feature type="transmembrane region" description="Helical" evidence="5">
    <location>
        <begin position="27"/>
        <end position="52"/>
    </location>
</feature>